<name>A0A291F3E3_9ASTR</name>
<dbReference type="EMBL" id="MF770624">
    <property type="protein sequence ID" value="ATG26627.1"/>
    <property type="molecule type" value="Genomic_DNA"/>
</dbReference>
<keyword evidence="1" id="KW-0934">Plastid</keyword>
<geneLocation type="plastid" evidence="1"/>
<gene>
    <name evidence="1" type="primary">ORF103</name>
    <name evidence="1" type="ORF">Cyp_bu_bu1Pt0742</name>
</gene>
<reference evidence="1" key="2">
    <citation type="submission" date="2017-08" db="EMBL/GenBank/DDBJ databases">
        <authorList>
            <person name="Knox E.B."/>
        </authorList>
    </citation>
    <scope>NUCLEOTIDE SEQUENCE</scope>
</reference>
<proteinExistence type="predicted"/>
<protein>
    <submittedName>
        <fullName evidence="1">Uncharacterized protein</fullName>
    </submittedName>
</protein>
<dbReference type="AlphaFoldDB" id="A0A291F3E3"/>
<reference evidence="1" key="1">
    <citation type="journal article" date="2014" name="Proc. Natl. Acad. Sci. U.S.A.">
        <title>The dynamic history of plastid genomes in the Campanulaceae sensu lato is unique among angiosperms.</title>
        <authorList>
            <person name="Knox E.B."/>
        </authorList>
    </citation>
    <scope>NUCLEOTIDE SEQUENCE</scope>
</reference>
<organism evidence="1">
    <name type="scientific">Cyphia bulbosa var. bulbosa</name>
    <dbReference type="NCBI Taxonomy" id="2041115"/>
    <lineage>
        <taxon>Eukaryota</taxon>
        <taxon>Viridiplantae</taxon>
        <taxon>Streptophyta</taxon>
        <taxon>Embryophyta</taxon>
        <taxon>Tracheophyta</taxon>
        <taxon>Spermatophyta</taxon>
        <taxon>Magnoliopsida</taxon>
        <taxon>eudicotyledons</taxon>
        <taxon>Gunneridae</taxon>
        <taxon>Pentapetalae</taxon>
        <taxon>asterids</taxon>
        <taxon>campanulids</taxon>
        <taxon>Asterales</taxon>
        <taxon>Campanulaceae</taxon>
        <taxon>Cyphia</taxon>
    </lineage>
</organism>
<accession>A0A291F3E3</accession>
<evidence type="ECO:0000313" key="1">
    <source>
        <dbReference type="EMBL" id="ATG26627.1"/>
    </source>
</evidence>
<sequence>MHYMNSKQPAGIIQYDSMNTIPRQTHENTPLAKKKRHYATLLHWQRLYSDSVMPPLFGGLVQSKGSYSYLFYSSGNNGTIPLVGTKRSRFILYSISINTQWKG</sequence>